<keyword evidence="2" id="KW-0732">Signal</keyword>
<gene>
    <name evidence="3" type="ORF">RMAR1173_LOCUS12651</name>
</gene>
<feature type="region of interest" description="Disordered" evidence="1">
    <location>
        <begin position="142"/>
        <end position="162"/>
    </location>
</feature>
<evidence type="ECO:0000256" key="2">
    <source>
        <dbReference type="SAM" id="SignalP"/>
    </source>
</evidence>
<feature type="chain" id="PRO_5030700954" evidence="2">
    <location>
        <begin position="18"/>
        <end position="162"/>
    </location>
</feature>
<evidence type="ECO:0000256" key="1">
    <source>
        <dbReference type="SAM" id="MobiDB-lite"/>
    </source>
</evidence>
<feature type="signal peptide" evidence="2">
    <location>
        <begin position="1"/>
        <end position="17"/>
    </location>
</feature>
<dbReference type="AlphaFoldDB" id="A0A7S2S9W9"/>
<name>A0A7S2S9W9_9STRA</name>
<reference evidence="3" key="1">
    <citation type="submission" date="2021-01" db="EMBL/GenBank/DDBJ databases">
        <authorList>
            <person name="Corre E."/>
            <person name="Pelletier E."/>
            <person name="Niang G."/>
            <person name="Scheremetjew M."/>
            <person name="Finn R."/>
            <person name="Kale V."/>
            <person name="Holt S."/>
            <person name="Cochrane G."/>
            <person name="Meng A."/>
            <person name="Brown T."/>
            <person name="Cohen L."/>
        </authorList>
    </citation>
    <scope>NUCLEOTIDE SEQUENCE</scope>
    <source>
        <strain evidence="3">CCMP1243</strain>
    </source>
</reference>
<evidence type="ECO:0000313" key="3">
    <source>
        <dbReference type="EMBL" id="CAD9693958.1"/>
    </source>
</evidence>
<dbReference type="EMBL" id="HBHJ01019158">
    <property type="protein sequence ID" value="CAD9693958.1"/>
    <property type="molecule type" value="Transcribed_RNA"/>
</dbReference>
<protein>
    <submittedName>
        <fullName evidence="3">Uncharacterized protein</fullName>
    </submittedName>
</protein>
<proteinExistence type="predicted"/>
<accession>A0A7S2S9W9</accession>
<organism evidence="3">
    <name type="scientific">Rhizochromulina marina</name>
    <dbReference type="NCBI Taxonomy" id="1034831"/>
    <lineage>
        <taxon>Eukaryota</taxon>
        <taxon>Sar</taxon>
        <taxon>Stramenopiles</taxon>
        <taxon>Ochrophyta</taxon>
        <taxon>Dictyochophyceae</taxon>
        <taxon>Rhizochromulinales</taxon>
        <taxon>Rhizochromulina</taxon>
    </lineage>
</organism>
<sequence length="162" mass="17818">MKVSAVIIAASVASASAFVPASKAPQSTQLNESLFKKISNLDLFAPVADQNDYGARGKKNLKVGKLTDRSYVPLGLTKEQYEKVRAEEASKKAANYQKNVAKAGKFIDFTEWYAQRGTDLNQSWFNAPNKGHRMAKTKFDWSGEKNDAPTWTGVQAKKGGKK</sequence>